<dbReference type="GO" id="GO:0043386">
    <property type="term" value="P:mycotoxin biosynthetic process"/>
    <property type="evidence" value="ECO:0007669"/>
    <property type="project" value="InterPro"/>
</dbReference>
<gene>
    <name evidence="12" type="ORF">N657DRAFT_644309</name>
</gene>
<dbReference type="InterPro" id="IPR021765">
    <property type="entry name" value="UstYa-like"/>
</dbReference>
<evidence type="ECO:0000256" key="2">
    <source>
        <dbReference type="ARBA" id="ARBA00004685"/>
    </source>
</evidence>
<protein>
    <recommendedName>
        <fullName evidence="14">Oxidase ustYa</fullName>
    </recommendedName>
</protein>
<keyword evidence="3 11" id="KW-0812">Transmembrane</keyword>
<name>A0AAN6U0N1_9PEZI</name>
<evidence type="ECO:0000256" key="4">
    <source>
        <dbReference type="ARBA" id="ARBA00022989"/>
    </source>
</evidence>
<evidence type="ECO:0000256" key="6">
    <source>
        <dbReference type="ARBA" id="ARBA00023026"/>
    </source>
</evidence>
<comment type="subcellular location">
    <subcellularLocation>
        <location evidence="1">Membrane</location>
        <topology evidence="1">Single-pass membrane protein</topology>
    </subcellularLocation>
</comment>
<proteinExistence type="inferred from homology"/>
<keyword evidence="8" id="KW-0325">Glycoprotein</keyword>
<evidence type="ECO:0000256" key="5">
    <source>
        <dbReference type="ARBA" id="ARBA00023002"/>
    </source>
</evidence>
<evidence type="ECO:0000256" key="8">
    <source>
        <dbReference type="ARBA" id="ARBA00023180"/>
    </source>
</evidence>
<keyword evidence="13" id="KW-1185">Reference proteome</keyword>
<evidence type="ECO:0008006" key="14">
    <source>
        <dbReference type="Google" id="ProtNLM"/>
    </source>
</evidence>
<comment type="caution">
    <text evidence="12">The sequence shown here is derived from an EMBL/GenBank/DDBJ whole genome shotgun (WGS) entry which is preliminary data.</text>
</comment>
<dbReference type="PANTHER" id="PTHR33365">
    <property type="entry name" value="YALI0B05434P"/>
    <property type="match status" value="1"/>
</dbReference>
<reference evidence="12" key="2">
    <citation type="submission" date="2023-05" db="EMBL/GenBank/DDBJ databases">
        <authorList>
            <consortium name="Lawrence Berkeley National Laboratory"/>
            <person name="Steindorff A."/>
            <person name="Hensen N."/>
            <person name="Bonometti L."/>
            <person name="Westerberg I."/>
            <person name="Brannstrom I.O."/>
            <person name="Guillou S."/>
            <person name="Cros-Aarteil S."/>
            <person name="Calhoun S."/>
            <person name="Haridas S."/>
            <person name="Kuo A."/>
            <person name="Mondo S."/>
            <person name="Pangilinan J."/>
            <person name="Riley R."/>
            <person name="Labutti K."/>
            <person name="Andreopoulos B."/>
            <person name="Lipzen A."/>
            <person name="Chen C."/>
            <person name="Yanf M."/>
            <person name="Daum C."/>
            <person name="Ng V."/>
            <person name="Clum A."/>
            <person name="Ohm R."/>
            <person name="Martin F."/>
            <person name="Silar P."/>
            <person name="Natvig D."/>
            <person name="Lalanne C."/>
            <person name="Gautier V."/>
            <person name="Ament-Velasquez S.L."/>
            <person name="Kruys A."/>
            <person name="Hutchinson M.I."/>
            <person name="Powell A.J."/>
            <person name="Barry K."/>
            <person name="Miller A.N."/>
            <person name="Grigoriev I.V."/>
            <person name="Debuchy R."/>
            <person name="Gladieux P."/>
            <person name="Thoren M.H."/>
            <person name="Johannesson H."/>
        </authorList>
    </citation>
    <scope>NUCLEOTIDE SEQUENCE</scope>
    <source>
        <strain evidence="12">CBS 731.68</strain>
    </source>
</reference>
<evidence type="ECO:0000256" key="10">
    <source>
        <dbReference type="SAM" id="MobiDB-lite"/>
    </source>
</evidence>
<evidence type="ECO:0000313" key="12">
    <source>
        <dbReference type="EMBL" id="KAK4124114.1"/>
    </source>
</evidence>
<evidence type="ECO:0000313" key="13">
    <source>
        <dbReference type="Proteomes" id="UP001302602"/>
    </source>
</evidence>
<evidence type="ECO:0000256" key="3">
    <source>
        <dbReference type="ARBA" id="ARBA00022692"/>
    </source>
</evidence>
<evidence type="ECO:0000256" key="7">
    <source>
        <dbReference type="ARBA" id="ARBA00023136"/>
    </source>
</evidence>
<keyword evidence="4 11" id="KW-1133">Transmembrane helix</keyword>
<reference evidence="12" key="1">
    <citation type="journal article" date="2023" name="Mol. Phylogenet. Evol.">
        <title>Genome-scale phylogeny and comparative genomics of the fungal order Sordariales.</title>
        <authorList>
            <person name="Hensen N."/>
            <person name="Bonometti L."/>
            <person name="Westerberg I."/>
            <person name="Brannstrom I.O."/>
            <person name="Guillou S."/>
            <person name="Cros-Aarteil S."/>
            <person name="Calhoun S."/>
            <person name="Haridas S."/>
            <person name="Kuo A."/>
            <person name="Mondo S."/>
            <person name="Pangilinan J."/>
            <person name="Riley R."/>
            <person name="LaButti K."/>
            <person name="Andreopoulos B."/>
            <person name="Lipzen A."/>
            <person name="Chen C."/>
            <person name="Yan M."/>
            <person name="Daum C."/>
            <person name="Ng V."/>
            <person name="Clum A."/>
            <person name="Steindorff A."/>
            <person name="Ohm R.A."/>
            <person name="Martin F."/>
            <person name="Silar P."/>
            <person name="Natvig D.O."/>
            <person name="Lalanne C."/>
            <person name="Gautier V."/>
            <person name="Ament-Velasquez S.L."/>
            <person name="Kruys A."/>
            <person name="Hutchinson M.I."/>
            <person name="Powell A.J."/>
            <person name="Barry K."/>
            <person name="Miller A.N."/>
            <person name="Grigoriev I.V."/>
            <person name="Debuchy R."/>
            <person name="Gladieux P."/>
            <person name="Hiltunen Thoren M."/>
            <person name="Johannesson H."/>
        </authorList>
    </citation>
    <scope>NUCLEOTIDE SEQUENCE</scope>
    <source>
        <strain evidence="12">CBS 731.68</strain>
    </source>
</reference>
<dbReference type="GO" id="GO:0016020">
    <property type="term" value="C:membrane"/>
    <property type="evidence" value="ECO:0007669"/>
    <property type="project" value="UniProtKB-SubCell"/>
</dbReference>
<dbReference type="GO" id="GO:0016491">
    <property type="term" value="F:oxidoreductase activity"/>
    <property type="evidence" value="ECO:0007669"/>
    <property type="project" value="UniProtKB-KW"/>
</dbReference>
<keyword evidence="5" id="KW-0560">Oxidoreductase</keyword>
<dbReference type="Proteomes" id="UP001302602">
    <property type="component" value="Unassembled WGS sequence"/>
</dbReference>
<feature type="transmembrane region" description="Helical" evidence="11">
    <location>
        <begin position="46"/>
        <end position="69"/>
    </location>
</feature>
<comment type="similarity">
    <text evidence="9">Belongs to the ustYa family.</text>
</comment>
<keyword evidence="6" id="KW-0843">Virulence</keyword>
<comment type="pathway">
    <text evidence="2">Mycotoxin biosynthesis.</text>
</comment>
<organism evidence="12 13">
    <name type="scientific">Parathielavia appendiculata</name>
    <dbReference type="NCBI Taxonomy" id="2587402"/>
    <lineage>
        <taxon>Eukaryota</taxon>
        <taxon>Fungi</taxon>
        <taxon>Dikarya</taxon>
        <taxon>Ascomycota</taxon>
        <taxon>Pezizomycotina</taxon>
        <taxon>Sordariomycetes</taxon>
        <taxon>Sordariomycetidae</taxon>
        <taxon>Sordariales</taxon>
        <taxon>Chaetomiaceae</taxon>
        <taxon>Parathielavia</taxon>
    </lineage>
</organism>
<keyword evidence="7 11" id="KW-0472">Membrane</keyword>
<evidence type="ECO:0000256" key="1">
    <source>
        <dbReference type="ARBA" id="ARBA00004167"/>
    </source>
</evidence>
<dbReference type="PANTHER" id="PTHR33365:SF11">
    <property type="entry name" value="TAT PATHWAY SIGNAL SEQUENCE"/>
    <property type="match status" value="1"/>
</dbReference>
<evidence type="ECO:0000256" key="9">
    <source>
        <dbReference type="ARBA" id="ARBA00035112"/>
    </source>
</evidence>
<accession>A0AAN6U0N1</accession>
<sequence length="252" mass="29213">MDPMKHEADEEEQAFLRQPSEDGAAGSPNSQRGDSSKSRRRQAMGYLRLLLEIAMAVIIISLVVFKPFFVARETLRRTPVPRFPHKIYTFRDNPKYLREDMWFNESLTLRTLHNWIELSSDSRGYVVVPDRSRYDLPEPYEVPIDRHHDGEGYMMTVFHQLHCLSYLAEHFQRGYGRHELTDEVAHHSSHCFNYLRQGIMCSADTTLEGKTEAGPGEGSEHECVDYEALLRWANDHSAMKWRTGLLPSESIL</sequence>
<dbReference type="AlphaFoldDB" id="A0AAN6U0N1"/>
<evidence type="ECO:0000256" key="11">
    <source>
        <dbReference type="SAM" id="Phobius"/>
    </source>
</evidence>
<dbReference type="Pfam" id="PF11807">
    <property type="entry name" value="UstYa"/>
    <property type="match status" value="1"/>
</dbReference>
<dbReference type="GeneID" id="87829505"/>
<feature type="region of interest" description="Disordered" evidence="10">
    <location>
        <begin position="1"/>
        <end position="39"/>
    </location>
</feature>
<dbReference type="EMBL" id="MU853227">
    <property type="protein sequence ID" value="KAK4124114.1"/>
    <property type="molecule type" value="Genomic_DNA"/>
</dbReference>
<dbReference type="RefSeq" id="XP_062647885.1">
    <property type="nucleotide sequence ID" value="XM_062792736.1"/>
</dbReference>